<dbReference type="PANTHER" id="PTHR30582">
    <property type="entry name" value="L,D-TRANSPEPTIDASE"/>
    <property type="match status" value="1"/>
</dbReference>
<comment type="caution">
    <text evidence="9">The sequence shown here is derived from an EMBL/GenBank/DDBJ whole genome shotgun (WGS) entry which is preliminary data.</text>
</comment>
<organism evidence="9 10">
    <name type="scientific">Nocardioides currus</name>
    <dbReference type="NCBI Taxonomy" id="2133958"/>
    <lineage>
        <taxon>Bacteria</taxon>
        <taxon>Bacillati</taxon>
        <taxon>Actinomycetota</taxon>
        <taxon>Actinomycetes</taxon>
        <taxon>Propionibacteriales</taxon>
        <taxon>Nocardioidaceae</taxon>
        <taxon>Nocardioides</taxon>
    </lineage>
</organism>
<keyword evidence="10" id="KW-1185">Reference proteome</keyword>
<dbReference type="InterPro" id="IPR050979">
    <property type="entry name" value="LD-transpeptidase"/>
</dbReference>
<proteinExistence type="predicted"/>
<keyword evidence="3 6" id="KW-0133">Cell shape</keyword>
<keyword evidence="4 6" id="KW-0573">Peptidoglycan synthesis</keyword>
<evidence type="ECO:0000256" key="1">
    <source>
        <dbReference type="ARBA" id="ARBA00004752"/>
    </source>
</evidence>
<protein>
    <recommendedName>
        <fullName evidence="8">L,D-TPase catalytic domain-containing protein</fullName>
    </recommendedName>
</protein>
<feature type="region of interest" description="Disordered" evidence="7">
    <location>
        <begin position="63"/>
        <end position="96"/>
    </location>
</feature>
<dbReference type="GO" id="GO:0071972">
    <property type="term" value="F:peptidoglycan L,D-transpeptidase activity"/>
    <property type="evidence" value="ECO:0007669"/>
    <property type="project" value="TreeGrafter"/>
</dbReference>
<dbReference type="UniPathway" id="UPA00219"/>
<dbReference type="InterPro" id="IPR038063">
    <property type="entry name" value="Transpep_catalytic_dom"/>
</dbReference>
<keyword evidence="2" id="KW-0808">Transferase</keyword>
<evidence type="ECO:0000256" key="6">
    <source>
        <dbReference type="PROSITE-ProRule" id="PRU01373"/>
    </source>
</evidence>
<evidence type="ECO:0000256" key="2">
    <source>
        <dbReference type="ARBA" id="ARBA00022679"/>
    </source>
</evidence>
<dbReference type="Pfam" id="PF03734">
    <property type="entry name" value="YkuD"/>
    <property type="match status" value="1"/>
</dbReference>
<feature type="compositionally biased region" description="Low complexity" evidence="7">
    <location>
        <begin position="63"/>
        <end position="91"/>
    </location>
</feature>
<feature type="active site" description="Proton donor/acceptor" evidence="6">
    <location>
        <position position="170"/>
    </location>
</feature>
<sequence>MSRHRSARPRYGRIVLALAALSVTVFSVLGGVGIVPTAPSAAGGQGLGATIRETAVVAAAESAEAADPPTLLGPRAPEEGAAPDPEALPADTGQGRRVVFSETEQRVWLVRADGTVRRTYLVSGSVVDNLHPGTYAVYSTSRWAVGVDDSGVMEYFVRFAHGENAAIGFHTIPTKLGTPLQTRAQLGTAQSHGCIRQATADAIALWKFAPEGTTVVVV</sequence>
<name>A0A2R7Z053_9ACTN</name>
<dbReference type="GO" id="GO:0016740">
    <property type="term" value="F:transferase activity"/>
    <property type="evidence" value="ECO:0007669"/>
    <property type="project" value="UniProtKB-KW"/>
</dbReference>
<dbReference type="GO" id="GO:0008360">
    <property type="term" value="P:regulation of cell shape"/>
    <property type="evidence" value="ECO:0007669"/>
    <property type="project" value="UniProtKB-UniRule"/>
</dbReference>
<dbReference type="GO" id="GO:0018104">
    <property type="term" value="P:peptidoglycan-protein cross-linking"/>
    <property type="evidence" value="ECO:0007669"/>
    <property type="project" value="TreeGrafter"/>
</dbReference>
<gene>
    <name evidence="9" type="ORF">C7S10_08165</name>
</gene>
<dbReference type="SUPFAM" id="SSF141523">
    <property type="entry name" value="L,D-transpeptidase catalytic domain-like"/>
    <property type="match status" value="1"/>
</dbReference>
<dbReference type="OrthoDB" id="5242394at2"/>
<dbReference type="PROSITE" id="PS52029">
    <property type="entry name" value="LD_TPASE"/>
    <property type="match status" value="1"/>
</dbReference>
<dbReference type="InterPro" id="IPR005490">
    <property type="entry name" value="LD_TPept_cat_dom"/>
</dbReference>
<dbReference type="EMBL" id="PYXZ01000002">
    <property type="protein sequence ID" value="PUA82001.1"/>
    <property type="molecule type" value="Genomic_DNA"/>
</dbReference>
<comment type="pathway">
    <text evidence="1 6">Cell wall biogenesis; peptidoglycan biosynthesis.</text>
</comment>
<evidence type="ECO:0000313" key="10">
    <source>
        <dbReference type="Proteomes" id="UP000244867"/>
    </source>
</evidence>
<dbReference type="Gene3D" id="2.40.440.10">
    <property type="entry name" value="L,D-transpeptidase catalytic domain-like"/>
    <property type="match status" value="1"/>
</dbReference>
<dbReference type="CDD" id="cd16913">
    <property type="entry name" value="YkuD_like"/>
    <property type="match status" value="1"/>
</dbReference>
<feature type="domain" description="L,D-TPase catalytic" evidence="8">
    <location>
        <begin position="96"/>
        <end position="218"/>
    </location>
</feature>
<dbReference type="PANTHER" id="PTHR30582:SF2">
    <property type="entry name" value="L,D-TRANSPEPTIDASE YCIB-RELATED"/>
    <property type="match status" value="1"/>
</dbReference>
<evidence type="ECO:0000259" key="8">
    <source>
        <dbReference type="PROSITE" id="PS52029"/>
    </source>
</evidence>
<evidence type="ECO:0000313" key="9">
    <source>
        <dbReference type="EMBL" id="PUA82001.1"/>
    </source>
</evidence>
<feature type="active site" description="Nucleophile" evidence="6">
    <location>
        <position position="194"/>
    </location>
</feature>
<dbReference type="Proteomes" id="UP000244867">
    <property type="component" value="Unassembled WGS sequence"/>
</dbReference>
<reference evidence="9 10" key="1">
    <citation type="submission" date="2018-03" db="EMBL/GenBank/DDBJ databases">
        <authorList>
            <person name="Keele B.F."/>
        </authorList>
    </citation>
    <scope>NUCLEOTIDE SEQUENCE [LARGE SCALE GENOMIC DNA]</scope>
    <source>
        <strain evidence="9 10">IB-3</strain>
    </source>
</reference>
<evidence type="ECO:0000256" key="5">
    <source>
        <dbReference type="ARBA" id="ARBA00023316"/>
    </source>
</evidence>
<dbReference type="GO" id="GO:0005576">
    <property type="term" value="C:extracellular region"/>
    <property type="evidence" value="ECO:0007669"/>
    <property type="project" value="TreeGrafter"/>
</dbReference>
<evidence type="ECO:0000256" key="7">
    <source>
        <dbReference type="SAM" id="MobiDB-lite"/>
    </source>
</evidence>
<evidence type="ECO:0000256" key="4">
    <source>
        <dbReference type="ARBA" id="ARBA00022984"/>
    </source>
</evidence>
<evidence type="ECO:0000256" key="3">
    <source>
        <dbReference type="ARBA" id="ARBA00022960"/>
    </source>
</evidence>
<accession>A0A2R7Z053</accession>
<dbReference type="GO" id="GO:0071555">
    <property type="term" value="P:cell wall organization"/>
    <property type="evidence" value="ECO:0007669"/>
    <property type="project" value="UniProtKB-UniRule"/>
</dbReference>
<dbReference type="AlphaFoldDB" id="A0A2R7Z053"/>
<dbReference type="RefSeq" id="WP_108343885.1">
    <property type="nucleotide sequence ID" value="NZ_PYXZ01000002.1"/>
</dbReference>
<keyword evidence="5 6" id="KW-0961">Cell wall biogenesis/degradation</keyword>